<organism evidence="1 2">
    <name type="scientific">Phyllobacterium zundukense</name>
    <dbReference type="NCBI Taxonomy" id="1867719"/>
    <lineage>
        <taxon>Bacteria</taxon>
        <taxon>Pseudomonadati</taxon>
        <taxon>Pseudomonadota</taxon>
        <taxon>Alphaproteobacteria</taxon>
        <taxon>Hyphomicrobiales</taxon>
        <taxon>Phyllobacteriaceae</taxon>
        <taxon>Phyllobacterium</taxon>
    </lineage>
</organism>
<name>A0A2N9W4K0_9HYPH</name>
<comment type="caution">
    <text evidence="1">The sequence shown here is derived from an EMBL/GenBank/DDBJ whole genome shotgun (WGS) entry which is preliminary data.</text>
</comment>
<dbReference type="PROSITE" id="PS51257">
    <property type="entry name" value="PROKAR_LIPOPROTEIN"/>
    <property type="match status" value="1"/>
</dbReference>
<dbReference type="AlphaFoldDB" id="A0A2N9W4K0"/>
<proteinExistence type="predicted"/>
<dbReference type="KEGG" id="pht:BLM14_09685"/>
<protein>
    <recommendedName>
        <fullName evidence="3">Lipoprotein</fullName>
    </recommendedName>
</protein>
<gene>
    <name evidence="1" type="ORF">B5P45_02390</name>
</gene>
<accession>A0A2N9W4K0</accession>
<dbReference type="Proteomes" id="UP000232163">
    <property type="component" value="Unassembled WGS sequence"/>
</dbReference>
<keyword evidence="2" id="KW-1185">Reference proteome</keyword>
<sequence length="113" mass="11554">MKQTGLMRNAFGEMTKLKKLASPFIAIALLAGCATPPGRIQPLAYASNCPPNAAQQLAALSTVQQSAATNDALGVFLIGLPVSSMAGGDHGAEIARLKACTMGRGPNVIMTGQ</sequence>
<evidence type="ECO:0000313" key="2">
    <source>
        <dbReference type="Proteomes" id="UP000232163"/>
    </source>
</evidence>
<dbReference type="EMBL" id="MZMT01000003">
    <property type="protein sequence ID" value="PIO46668.1"/>
    <property type="molecule type" value="Genomic_DNA"/>
</dbReference>
<evidence type="ECO:0000313" key="1">
    <source>
        <dbReference type="EMBL" id="PIO46668.1"/>
    </source>
</evidence>
<evidence type="ECO:0008006" key="3">
    <source>
        <dbReference type="Google" id="ProtNLM"/>
    </source>
</evidence>
<reference evidence="1 2" key="1">
    <citation type="journal article" date="2017" name="Int J Environ Stud">
        <title>Does the Miocene-Pliocene relict legume Oxytropis triphylla form nitrogen-fixing nodules with a combination of bacterial strains?</title>
        <authorList>
            <person name="Safronova V."/>
            <person name="Belimov A."/>
            <person name="Sazanova A."/>
            <person name="Kuznetsova I."/>
            <person name="Popova J."/>
            <person name="Andronov E."/>
            <person name="Verkhozina A."/>
            <person name="Tikhonovich I."/>
        </authorList>
    </citation>
    <scope>NUCLEOTIDE SEQUENCE [LARGE SCALE GENOMIC DNA]</scope>
    <source>
        <strain evidence="1 2">Tri-38</strain>
    </source>
</reference>